<dbReference type="PANTHER" id="PTHR10283">
    <property type="entry name" value="SOLUTE CARRIER FAMILY 13 MEMBER"/>
    <property type="match status" value="1"/>
</dbReference>
<dbReference type="VEuPathDB" id="FungiDB:P168DRAFT_297224"/>
<dbReference type="GO" id="GO:0005739">
    <property type="term" value="C:mitochondrion"/>
    <property type="evidence" value="ECO:0007669"/>
    <property type="project" value="UniProtKB-SubCell"/>
</dbReference>
<evidence type="ECO:0000256" key="2">
    <source>
        <dbReference type="ARBA" id="ARBA00004173"/>
    </source>
</evidence>
<dbReference type="InterPro" id="IPR004680">
    <property type="entry name" value="Cit_transptr-like_dom"/>
</dbReference>
<feature type="transmembrane region" description="Helical" evidence="14">
    <location>
        <begin position="1289"/>
        <end position="1311"/>
    </location>
</feature>
<keyword evidence="8" id="KW-0496">Mitochondrion</keyword>
<feature type="transmembrane region" description="Helical" evidence="14">
    <location>
        <begin position="1060"/>
        <end position="1083"/>
    </location>
</feature>
<dbReference type="GO" id="GO:1990904">
    <property type="term" value="C:ribonucleoprotein complex"/>
    <property type="evidence" value="ECO:0007669"/>
    <property type="project" value="UniProtKB-KW"/>
</dbReference>
<evidence type="ECO:0000256" key="9">
    <source>
        <dbReference type="ARBA" id="ARBA00023136"/>
    </source>
</evidence>
<dbReference type="CDD" id="cd14478">
    <property type="entry name" value="SPX_PHO87_PHO90_like"/>
    <property type="match status" value="1"/>
</dbReference>
<keyword evidence="4" id="KW-0813">Transport</keyword>
<feature type="transmembrane region" description="Helical" evidence="14">
    <location>
        <begin position="1197"/>
        <end position="1223"/>
    </location>
</feature>
<dbReference type="EMBL" id="MSFM01000006">
    <property type="protein sequence ID" value="PKY04341.1"/>
    <property type="molecule type" value="Genomic_DNA"/>
</dbReference>
<dbReference type="CDD" id="cd01115">
    <property type="entry name" value="SLC13_permease"/>
    <property type="match status" value="1"/>
</dbReference>
<comment type="subcellular location">
    <subcellularLocation>
        <location evidence="1">Membrane</location>
        <topology evidence="1">Multi-pass membrane protein</topology>
    </subcellularLocation>
    <subcellularLocation>
        <location evidence="2">Mitochondrion</location>
    </subcellularLocation>
</comment>
<feature type="compositionally biased region" description="Basic and acidic residues" evidence="13">
    <location>
        <begin position="585"/>
        <end position="596"/>
    </location>
</feature>
<feature type="transmembrane region" description="Helical" evidence="14">
    <location>
        <begin position="975"/>
        <end position="1005"/>
    </location>
</feature>
<keyword evidence="7 14" id="KW-1133">Transmembrane helix</keyword>
<feature type="compositionally biased region" description="Polar residues" evidence="13">
    <location>
        <begin position="397"/>
        <end position="407"/>
    </location>
</feature>
<dbReference type="Pfam" id="PF00177">
    <property type="entry name" value="Ribosomal_S7"/>
    <property type="match status" value="1"/>
</dbReference>
<dbReference type="Pfam" id="PF03105">
    <property type="entry name" value="SPX"/>
    <property type="match status" value="1"/>
</dbReference>
<organism evidence="16 17">
    <name type="scientific">Aspergillus campestris (strain IBT 28561)</name>
    <dbReference type="NCBI Taxonomy" id="1392248"/>
    <lineage>
        <taxon>Eukaryota</taxon>
        <taxon>Fungi</taxon>
        <taxon>Dikarya</taxon>
        <taxon>Ascomycota</taxon>
        <taxon>Pezizomycotina</taxon>
        <taxon>Eurotiomycetes</taxon>
        <taxon>Eurotiomycetidae</taxon>
        <taxon>Eurotiales</taxon>
        <taxon>Aspergillaceae</taxon>
        <taxon>Aspergillus</taxon>
        <taxon>Aspergillus subgen. Circumdati</taxon>
    </lineage>
</organism>
<dbReference type="OrthoDB" id="10260443at2759"/>
<dbReference type="RefSeq" id="XP_024692935.1">
    <property type="nucleotide sequence ID" value="XM_024838160.1"/>
</dbReference>
<evidence type="ECO:0000256" key="12">
    <source>
        <dbReference type="ARBA" id="ARBA00039306"/>
    </source>
</evidence>
<dbReference type="GO" id="GO:0006817">
    <property type="term" value="P:phosphate ion transport"/>
    <property type="evidence" value="ECO:0007669"/>
    <property type="project" value="TreeGrafter"/>
</dbReference>
<dbReference type="InterPro" id="IPR036823">
    <property type="entry name" value="Ribosomal_uS7_dom_sf"/>
</dbReference>
<feature type="domain" description="SPX" evidence="15">
    <location>
        <begin position="453"/>
        <end position="727"/>
    </location>
</feature>
<dbReference type="GO" id="GO:0005315">
    <property type="term" value="F:phosphate transmembrane transporter activity"/>
    <property type="evidence" value="ECO:0007669"/>
    <property type="project" value="TreeGrafter"/>
</dbReference>
<dbReference type="SUPFAM" id="SSF47973">
    <property type="entry name" value="Ribosomal protein S7"/>
    <property type="match status" value="1"/>
</dbReference>
<evidence type="ECO:0000256" key="4">
    <source>
        <dbReference type="ARBA" id="ARBA00022448"/>
    </source>
</evidence>
<evidence type="ECO:0000256" key="11">
    <source>
        <dbReference type="ARBA" id="ARBA00037226"/>
    </source>
</evidence>
<dbReference type="GO" id="GO:0005840">
    <property type="term" value="C:ribosome"/>
    <property type="evidence" value="ECO:0007669"/>
    <property type="project" value="UniProtKB-KW"/>
</dbReference>
<evidence type="ECO:0000256" key="1">
    <source>
        <dbReference type="ARBA" id="ARBA00004141"/>
    </source>
</evidence>
<dbReference type="Proteomes" id="UP000234254">
    <property type="component" value="Unassembled WGS sequence"/>
</dbReference>
<feature type="transmembrane region" description="Helical" evidence="14">
    <location>
        <begin position="1103"/>
        <end position="1121"/>
    </location>
</feature>
<reference evidence="16" key="1">
    <citation type="submission" date="2016-12" db="EMBL/GenBank/DDBJ databases">
        <title>The genomes of Aspergillus section Nigri reveals drivers in fungal speciation.</title>
        <authorList>
            <consortium name="DOE Joint Genome Institute"/>
            <person name="Vesth T.C."/>
            <person name="Nybo J."/>
            <person name="Theobald S."/>
            <person name="Brandl J."/>
            <person name="Frisvad J.C."/>
            <person name="Nielsen K.F."/>
            <person name="Lyhne E.K."/>
            <person name="Kogle M.E."/>
            <person name="Kuo A."/>
            <person name="Riley R."/>
            <person name="Clum A."/>
            <person name="Nolan M."/>
            <person name="Lipzen A."/>
            <person name="Salamov A."/>
            <person name="Henrissat B."/>
            <person name="Wiebenga A."/>
            <person name="De vries R.P."/>
            <person name="Grigoriev I.V."/>
            <person name="Mortensen U.H."/>
            <person name="Andersen M.R."/>
            <person name="Baker S.E."/>
        </authorList>
    </citation>
    <scope>NUCLEOTIDE SEQUENCE</scope>
    <source>
        <strain evidence="16">IBT 28561</strain>
    </source>
</reference>
<comment type="function">
    <text evidence="11">Component of the mitochondrial ribosome (mitoribosome), a dedicated translation machinery responsible for the synthesis of mitochondrial genome-encoded proteins, including at least some of the essential transmembrane subunits of the mitochondrial respiratory chain. The mitoribosomes are attached to the mitochondrial inner membrane and translation products are cotranslationally integrated into the membrane.</text>
</comment>
<evidence type="ECO:0000256" key="13">
    <source>
        <dbReference type="SAM" id="MobiDB-lite"/>
    </source>
</evidence>
<feature type="transmembrane region" description="Helical" evidence="14">
    <location>
        <begin position="1156"/>
        <end position="1176"/>
    </location>
</feature>
<keyword evidence="5 14" id="KW-0812">Transmembrane</keyword>
<feature type="transmembrane region" description="Helical" evidence="14">
    <location>
        <begin position="848"/>
        <end position="866"/>
    </location>
</feature>
<keyword evidence="10" id="KW-0687">Ribonucleoprotein</keyword>
<comment type="caution">
    <text evidence="16">The sequence shown here is derived from an EMBL/GenBank/DDBJ whole genome shotgun (WGS) entry which is preliminary data.</text>
</comment>
<evidence type="ECO:0000256" key="14">
    <source>
        <dbReference type="SAM" id="Phobius"/>
    </source>
</evidence>
<feature type="region of interest" description="Disordered" evidence="13">
    <location>
        <begin position="93"/>
        <end position="151"/>
    </location>
</feature>
<accession>A0A2I1D386</accession>
<feature type="region of interest" description="Disordered" evidence="13">
    <location>
        <begin position="35"/>
        <end position="79"/>
    </location>
</feature>
<feature type="transmembrane region" description="Helical" evidence="14">
    <location>
        <begin position="1128"/>
        <end position="1150"/>
    </location>
</feature>
<feature type="transmembrane region" description="Helical" evidence="14">
    <location>
        <begin position="878"/>
        <end position="911"/>
    </location>
</feature>
<evidence type="ECO:0000256" key="5">
    <source>
        <dbReference type="ARBA" id="ARBA00022692"/>
    </source>
</evidence>
<dbReference type="GO" id="GO:0006797">
    <property type="term" value="P:polyphosphate metabolic process"/>
    <property type="evidence" value="ECO:0007669"/>
    <property type="project" value="TreeGrafter"/>
</dbReference>
<feature type="transmembrane region" description="Helical" evidence="14">
    <location>
        <begin position="1017"/>
        <end position="1039"/>
    </location>
</feature>
<feature type="compositionally biased region" description="Low complexity" evidence="13">
    <location>
        <begin position="136"/>
        <end position="147"/>
    </location>
</feature>
<evidence type="ECO:0000256" key="3">
    <source>
        <dbReference type="ARBA" id="ARBA00007151"/>
    </source>
</evidence>
<feature type="region of interest" description="Disordered" evidence="13">
    <location>
        <begin position="388"/>
        <end position="415"/>
    </location>
</feature>
<evidence type="ECO:0000256" key="6">
    <source>
        <dbReference type="ARBA" id="ARBA00022980"/>
    </source>
</evidence>
<evidence type="ECO:0000256" key="10">
    <source>
        <dbReference type="ARBA" id="ARBA00023274"/>
    </source>
</evidence>
<keyword evidence="9 14" id="KW-0472">Membrane</keyword>
<evidence type="ECO:0000256" key="7">
    <source>
        <dbReference type="ARBA" id="ARBA00022989"/>
    </source>
</evidence>
<feature type="transmembrane region" description="Helical" evidence="14">
    <location>
        <begin position="1243"/>
        <end position="1268"/>
    </location>
</feature>
<keyword evidence="6" id="KW-0689">Ribosomal protein</keyword>
<dbReference type="GeneID" id="36545684"/>
<comment type="similarity">
    <text evidence="3">Belongs to the universal ribosomal protein uS7 family.</text>
</comment>
<evidence type="ECO:0000256" key="8">
    <source>
        <dbReference type="ARBA" id="ARBA00023128"/>
    </source>
</evidence>
<gene>
    <name evidence="16" type="ORF">P168DRAFT_297224</name>
</gene>
<dbReference type="Gene3D" id="1.10.455.10">
    <property type="entry name" value="Ribosomal protein S7 domain"/>
    <property type="match status" value="1"/>
</dbReference>
<proteinExistence type="inferred from homology"/>
<evidence type="ECO:0000313" key="17">
    <source>
        <dbReference type="Proteomes" id="UP000234254"/>
    </source>
</evidence>
<sequence length="1313" mass="144609">MPPRLNLFTARAAVFRPASSNQSVSRRSITSLLNANRSSAASSSANGLKSYLPQTRYSSSDSKGKDDAAKVPEEPLPHVSEEAAEVANIMNKKCDGSAPASPELEQGTPISEIFKRDTDDQKYAPKVLKDQSKGPSGTRSFSTSTRRTQADLQGDNQMEPAAAMVASMISQVNQQAAELNPGLKFPAPESLPRTENFRTRYDTLLDQFTKQLMRDGKLATAQRNMSIILDHLRTSSPPQVHAKRRLLGSPSTPQLPMNPVLYLTLIIDSVAPVIKLRQQKGIAGGGASVPVPFALNQRQRRRQAIRWIIDASDKRRDSSLAQRVANELVSVAEGRSGVWERREHTHKMGVAVARFASATSAFSDNDHLNPPAPPTSGQNIELLDYPVRPETVPGAPSSPTTSPNQDPRSIDSFREAKERAYPRRYLRDRPFTLKYWVEALHRRARDPQDAANMKFSHSLQFNAVPEWSSHYIAYSNLKKLVYTLEQQVHKASGRPRADVESAPLLDDSPNPDAVFRHALNTELDKICLFYDDKEDEILREVDGVVKEADDYAINSAGVNIDPMSENMIKARTMSAGSQPRPMFSFRDHHPDADRRRSAISASAAEDFDDDSDDEAQAQASRPGTSHSRGAESNPLEGNHTDGMGDSSYLGDSRLMRSRSGPQVEHFTDLHILDLYNAGLSLKKRAVDAYVSLCGLKSFIQLNRTGFSKILKKYDKTLDRNLRREYMNSTVACAYPFSDSTMATVEDRIHMMEKVYADVVTSGDLPLATRELRLHLREHVVWERNTVWREMIGIERKAQAANVGIRRTLLGGDEDPATARRQGDEQEGATKELRTPLGVFYPPQWLCSLSFGSLILILCIFAALLASPIMEKPEQQNCLAMLIFVSMLWATEVIPLFVTSLLIPFLVVVLRIMKSTDKPYHRLGTKEATGAAFSAMWTPVIMLLLGGFTIAAALSKYDIARRMALVVLSKAGAKPGMVLLANMFVSMFLSMWISNVASPVLCYSIIQPLLRNLPPDSRFAKALVLGIALAANVGGAASPIASPQNIIALQNMSPNISWGTWFFVALPVCIISIFLIWVLLLITFNANHGTTIVPIRPIKEKFTGVQWFVTLVTLSTIALWCGSHQLEHVFGDMGVIAIIPMVLFFGTGILNKEDFNNFLWTIIILAAGGLCLGKAVTSSGLLHTLAGSIRTQVEHLSLYGVLIVFSALILVVASFISHTVAALIMLPLVRQIGVGMEDPHPDLLVMASALMCSVAMALPTSGFPNMTAIMTEVPQTGQRYLQVRHFFTRGIPASIMSFAVIVTLGYGLMYIAGL</sequence>
<evidence type="ECO:0000259" key="15">
    <source>
        <dbReference type="PROSITE" id="PS51382"/>
    </source>
</evidence>
<feature type="compositionally biased region" description="Low complexity" evidence="13">
    <location>
        <begin position="35"/>
        <end position="50"/>
    </location>
</feature>
<dbReference type="PROSITE" id="PS51382">
    <property type="entry name" value="SPX"/>
    <property type="match status" value="1"/>
</dbReference>
<dbReference type="InterPro" id="IPR004331">
    <property type="entry name" value="SPX_dom"/>
</dbReference>
<protein>
    <recommendedName>
        <fullName evidence="12">Small ribosomal subunit protein uS7m</fullName>
    </recommendedName>
</protein>
<feature type="compositionally biased region" description="Basic and acidic residues" evidence="13">
    <location>
        <begin position="62"/>
        <end position="79"/>
    </location>
</feature>
<dbReference type="PANTHER" id="PTHR10283:SF92">
    <property type="entry name" value="LOW-AFFINITY PHOSPHATE TRANSPORTER PHO91"/>
    <property type="match status" value="1"/>
</dbReference>
<keyword evidence="17" id="KW-1185">Reference proteome</keyword>
<feature type="region of interest" description="Disordered" evidence="13">
    <location>
        <begin position="572"/>
        <end position="654"/>
    </location>
</feature>
<evidence type="ECO:0000313" key="16">
    <source>
        <dbReference type="EMBL" id="PKY04341.1"/>
    </source>
</evidence>
<dbReference type="FunFam" id="1.10.455.10:FF:000006">
    <property type="entry name" value="37S ribosomal protein S7, mitochondrial"/>
    <property type="match status" value="1"/>
</dbReference>
<feature type="compositionally biased region" description="Basic and acidic residues" evidence="13">
    <location>
        <begin position="113"/>
        <end position="132"/>
    </location>
</feature>
<dbReference type="GO" id="GO:0005886">
    <property type="term" value="C:plasma membrane"/>
    <property type="evidence" value="ECO:0007669"/>
    <property type="project" value="TreeGrafter"/>
</dbReference>
<feature type="compositionally biased region" description="Acidic residues" evidence="13">
    <location>
        <begin position="605"/>
        <end position="615"/>
    </location>
</feature>
<name>A0A2I1D386_ASPC2</name>
<feature type="transmembrane region" description="Helical" evidence="14">
    <location>
        <begin position="931"/>
        <end position="954"/>
    </location>
</feature>
<dbReference type="InterPro" id="IPR023798">
    <property type="entry name" value="Ribosomal_uS7_dom"/>
</dbReference>
<dbReference type="Pfam" id="PF03600">
    <property type="entry name" value="CitMHS"/>
    <property type="match status" value="1"/>
</dbReference>